<sequence>MKRCIIMFSIMLPIAISGCGLYETKEDKQGRTIRVNRLTGDVAIVDGDKLVRVKSEKEVAQEKMREDKLSVTKGWDKSMLLNEIPVGLKTKWVDGIMSYQLSVEGNLRTRGTYFSEITAVFKDKDDFHIAKIPIKSNAFTGLVGFDGKTVSNMSYSDQLPLSKDEYARITSWELIWSGFKDQ</sequence>
<evidence type="ECO:0000313" key="2">
    <source>
        <dbReference type="Proteomes" id="UP000556026"/>
    </source>
</evidence>
<dbReference type="RefSeq" id="WP_183354054.1">
    <property type="nucleotide sequence ID" value="NZ_BLXX01000003.1"/>
</dbReference>
<keyword evidence="2" id="KW-1185">Reference proteome</keyword>
<gene>
    <name evidence="1" type="ORF">GMST_15480</name>
</gene>
<dbReference type="AlphaFoldDB" id="A0A6V8MHF4"/>
<name>A0A6V8MHF4_9BACT</name>
<evidence type="ECO:0008006" key="3">
    <source>
        <dbReference type="Google" id="ProtNLM"/>
    </source>
</evidence>
<evidence type="ECO:0000313" key="1">
    <source>
        <dbReference type="EMBL" id="GFO59223.1"/>
    </source>
</evidence>
<dbReference type="Proteomes" id="UP000556026">
    <property type="component" value="Unassembled WGS sequence"/>
</dbReference>
<accession>A0A6V8MHF4</accession>
<dbReference type="PROSITE" id="PS51257">
    <property type="entry name" value="PROKAR_LIPOPROTEIN"/>
    <property type="match status" value="1"/>
</dbReference>
<proteinExistence type="predicted"/>
<protein>
    <recommendedName>
        <fullName evidence="3">Lipoprotein</fullName>
    </recommendedName>
</protein>
<dbReference type="EMBL" id="BLXX01000003">
    <property type="protein sequence ID" value="GFO59223.1"/>
    <property type="molecule type" value="Genomic_DNA"/>
</dbReference>
<organism evidence="1 2">
    <name type="scientific">Geomonas silvestris</name>
    <dbReference type="NCBI Taxonomy" id="2740184"/>
    <lineage>
        <taxon>Bacteria</taxon>
        <taxon>Pseudomonadati</taxon>
        <taxon>Thermodesulfobacteriota</taxon>
        <taxon>Desulfuromonadia</taxon>
        <taxon>Geobacterales</taxon>
        <taxon>Geobacteraceae</taxon>
        <taxon>Geomonas</taxon>
    </lineage>
</organism>
<comment type="caution">
    <text evidence="1">The sequence shown here is derived from an EMBL/GenBank/DDBJ whole genome shotgun (WGS) entry which is preliminary data.</text>
</comment>
<reference evidence="2" key="1">
    <citation type="submission" date="2020-06" db="EMBL/GenBank/DDBJ databases">
        <title>Draft genomic sequence of Geomonas sp. Red330.</title>
        <authorList>
            <person name="Itoh H."/>
            <person name="Zhenxing X."/>
            <person name="Ushijima N."/>
            <person name="Masuda Y."/>
            <person name="Shiratori Y."/>
            <person name="Senoo K."/>
        </authorList>
    </citation>
    <scope>NUCLEOTIDE SEQUENCE [LARGE SCALE GENOMIC DNA]</scope>
    <source>
        <strain evidence="2">Red330</strain>
    </source>
</reference>